<proteinExistence type="inferred from homology"/>
<dbReference type="InterPro" id="IPR023484">
    <property type="entry name" value="TFIIB_arc"/>
</dbReference>
<reference evidence="12 13" key="1">
    <citation type="journal article" date="2019" name="Int. J. Syst. Evol. Microbiol.">
        <title>The Global Catalogue of Microorganisms (GCM) 10K type strain sequencing project: providing services to taxonomists for standard genome sequencing and annotation.</title>
        <authorList>
            <consortium name="The Broad Institute Genomics Platform"/>
            <consortium name="The Broad Institute Genome Sequencing Center for Infectious Disease"/>
            <person name="Wu L."/>
            <person name="Ma J."/>
        </authorList>
    </citation>
    <scope>NUCLEOTIDE SEQUENCE [LARGE SCALE GENOMIC DNA]</scope>
    <source>
        <strain evidence="12 13">DT92</strain>
    </source>
</reference>
<feature type="binding site" evidence="9">
    <location>
        <position position="24"/>
    </location>
    <ligand>
        <name>Zn(2+)</name>
        <dbReference type="ChEBI" id="CHEBI:29105"/>
    </ligand>
</feature>
<dbReference type="SUPFAM" id="SSF47954">
    <property type="entry name" value="Cyclin-like"/>
    <property type="match status" value="2"/>
</dbReference>
<dbReference type="SMART" id="SM00385">
    <property type="entry name" value="CYCLIN"/>
    <property type="match status" value="2"/>
</dbReference>
<dbReference type="Pfam" id="PF00382">
    <property type="entry name" value="TFIIB"/>
    <property type="match status" value="2"/>
</dbReference>
<dbReference type="EMBL" id="JBHSZG010000001">
    <property type="protein sequence ID" value="MFC7135991.1"/>
    <property type="molecule type" value="Genomic_DNA"/>
</dbReference>
<evidence type="ECO:0000256" key="6">
    <source>
        <dbReference type="ARBA" id="ARBA00022833"/>
    </source>
</evidence>
<evidence type="ECO:0000256" key="9">
    <source>
        <dbReference type="HAMAP-Rule" id="MF_00383"/>
    </source>
</evidence>
<evidence type="ECO:0000259" key="11">
    <source>
        <dbReference type="SMART" id="SM00385"/>
    </source>
</evidence>
<feature type="repeat" description="2" evidence="9">
    <location>
        <begin position="204"/>
        <end position="285"/>
    </location>
</feature>
<keyword evidence="5" id="KW-0863">Zinc-finger</keyword>
<evidence type="ECO:0000256" key="8">
    <source>
        <dbReference type="ARBA" id="ARBA00023163"/>
    </source>
</evidence>
<name>A0ABD5XMX7_9EURY</name>
<evidence type="ECO:0000256" key="2">
    <source>
        <dbReference type="ARBA" id="ARBA00013932"/>
    </source>
</evidence>
<keyword evidence="6 9" id="KW-0862">Zinc</keyword>
<feature type="domain" description="Cyclin-like" evidence="11">
    <location>
        <begin position="110"/>
        <end position="191"/>
    </location>
</feature>
<dbReference type="InterPro" id="IPR013137">
    <property type="entry name" value="Znf_TFIIB"/>
</dbReference>
<dbReference type="Pfam" id="PF08271">
    <property type="entry name" value="Zn_Ribbon_TF"/>
    <property type="match status" value="1"/>
</dbReference>
<dbReference type="PROSITE" id="PS00782">
    <property type="entry name" value="TFIIB"/>
    <property type="match status" value="1"/>
</dbReference>
<keyword evidence="8 9" id="KW-0804">Transcription</keyword>
<dbReference type="GO" id="GO:0006352">
    <property type="term" value="P:DNA-templated transcription initiation"/>
    <property type="evidence" value="ECO:0007669"/>
    <property type="project" value="UniProtKB-UniRule"/>
</dbReference>
<feature type="domain" description="Cyclin-like" evidence="11">
    <location>
        <begin position="204"/>
        <end position="285"/>
    </location>
</feature>
<dbReference type="SUPFAM" id="SSF57783">
    <property type="entry name" value="Zinc beta-ribbon"/>
    <property type="match status" value="1"/>
</dbReference>
<organism evidence="12 13">
    <name type="scientific">Halobaculum litoreum</name>
    <dbReference type="NCBI Taxonomy" id="3031998"/>
    <lineage>
        <taxon>Archaea</taxon>
        <taxon>Methanobacteriati</taxon>
        <taxon>Methanobacteriota</taxon>
        <taxon>Stenosarchaea group</taxon>
        <taxon>Halobacteria</taxon>
        <taxon>Halobacteriales</taxon>
        <taxon>Haloferacaceae</taxon>
        <taxon>Halobaculum</taxon>
    </lineage>
</organism>
<dbReference type="PRINTS" id="PR00685">
    <property type="entry name" value="TIFACTORIIB"/>
</dbReference>
<evidence type="ECO:0000256" key="10">
    <source>
        <dbReference type="SAM" id="MobiDB-lite"/>
    </source>
</evidence>
<comment type="function">
    <text evidence="9">Stabilizes TBP binding to an archaeal box-A promoter. Also responsible for recruiting RNA polymerase II to the pre-initiation complex (DNA-TBP-TFIIB).</text>
</comment>
<dbReference type="HAMAP" id="MF_00383">
    <property type="entry name" value="TF2B_arch"/>
    <property type="match status" value="1"/>
</dbReference>
<dbReference type="InterPro" id="IPR036915">
    <property type="entry name" value="Cyclin-like_sf"/>
</dbReference>
<dbReference type="Proteomes" id="UP001596368">
    <property type="component" value="Unassembled WGS sequence"/>
</dbReference>
<dbReference type="Gene3D" id="1.10.472.170">
    <property type="match status" value="1"/>
</dbReference>
<dbReference type="PANTHER" id="PTHR11618">
    <property type="entry name" value="TRANSCRIPTION INITIATION FACTOR IIB-RELATED"/>
    <property type="match status" value="1"/>
</dbReference>
<dbReference type="InterPro" id="IPR013763">
    <property type="entry name" value="Cyclin-like_dom"/>
</dbReference>
<feature type="repeat" description="1" evidence="9">
    <location>
        <begin position="110"/>
        <end position="193"/>
    </location>
</feature>
<sequence>MATSTTACPECDGRVRTNGDETVCSDCGLVLAEDRIDRGPEWRSFDDDDTDPRRTGAPLTRSRHDRGLSTEIGHTRVKGRKRRQWARMRRQHTRARISSKRDRNRVYGFTEIRRLVSVAGLPDSLRDRACTLFESAQDENLLRGRSIEGFAVAAVYVACRVGGVARTREELVADAKADADELAAAFDAMNRELGLPVGPIDPVEYLPRFASELGLGPDAECAARSYRDAAEDRGLTNGRNPSGVAAACLYAAARDAGVDCTQAEAADVADVTPVTLRSSYTELRED</sequence>
<keyword evidence="13" id="KW-1185">Reference proteome</keyword>
<comment type="caution">
    <text evidence="12">The sequence shown here is derived from an EMBL/GenBank/DDBJ whole genome shotgun (WGS) entry which is preliminary data.</text>
</comment>
<dbReference type="Gene3D" id="1.10.472.10">
    <property type="entry name" value="Cyclin-like"/>
    <property type="match status" value="1"/>
</dbReference>
<feature type="binding site" evidence="9">
    <location>
        <position position="8"/>
    </location>
    <ligand>
        <name>Zn(2+)</name>
        <dbReference type="ChEBI" id="CHEBI:29105"/>
    </ligand>
</feature>
<dbReference type="AlphaFoldDB" id="A0ABD5XMX7"/>
<evidence type="ECO:0000256" key="4">
    <source>
        <dbReference type="ARBA" id="ARBA00022737"/>
    </source>
</evidence>
<dbReference type="InterPro" id="IPR013150">
    <property type="entry name" value="TFIIB_cyclin"/>
</dbReference>
<dbReference type="PANTHER" id="PTHR11618:SF13">
    <property type="entry name" value="TRANSCRIPTION INITIATION FACTOR IIB"/>
    <property type="match status" value="1"/>
</dbReference>
<evidence type="ECO:0000313" key="12">
    <source>
        <dbReference type="EMBL" id="MFC7135991.1"/>
    </source>
</evidence>
<evidence type="ECO:0000313" key="13">
    <source>
        <dbReference type="Proteomes" id="UP001596368"/>
    </source>
</evidence>
<dbReference type="GO" id="GO:0008270">
    <property type="term" value="F:zinc ion binding"/>
    <property type="evidence" value="ECO:0007669"/>
    <property type="project" value="UniProtKB-UniRule"/>
</dbReference>
<keyword evidence="3 9" id="KW-0479">Metal-binding</keyword>
<accession>A0ABD5XMX7</accession>
<evidence type="ECO:0000256" key="5">
    <source>
        <dbReference type="ARBA" id="ARBA00022771"/>
    </source>
</evidence>
<protein>
    <recommendedName>
        <fullName evidence="2 9">Transcription initiation factor IIB</fullName>
        <shortName evidence="9">TFIIB</shortName>
    </recommendedName>
</protein>
<evidence type="ECO:0000256" key="7">
    <source>
        <dbReference type="ARBA" id="ARBA00023015"/>
    </source>
</evidence>
<feature type="region of interest" description="Disordered" evidence="10">
    <location>
        <begin position="41"/>
        <end position="64"/>
    </location>
</feature>
<dbReference type="GO" id="GO:0003700">
    <property type="term" value="F:DNA-binding transcription factor activity"/>
    <property type="evidence" value="ECO:0007669"/>
    <property type="project" value="UniProtKB-UniRule"/>
</dbReference>
<keyword evidence="4 9" id="KW-0677">Repeat</keyword>
<dbReference type="InterPro" id="IPR023486">
    <property type="entry name" value="TFIIB_CS"/>
</dbReference>
<dbReference type="InterPro" id="IPR000812">
    <property type="entry name" value="TFIIB"/>
</dbReference>
<feature type="binding site" evidence="9">
    <location>
        <position position="11"/>
    </location>
    <ligand>
        <name>Zn(2+)</name>
        <dbReference type="ChEBI" id="CHEBI:29105"/>
    </ligand>
</feature>
<evidence type="ECO:0000256" key="1">
    <source>
        <dbReference type="ARBA" id="ARBA00010857"/>
    </source>
</evidence>
<keyword evidence="7 9" id="KW-0805">Transcription regulation</keyword>
<evidence type="ECO:0000256" key="3">
    <source>
        <dbReference type="ARBA" id="ARBA00022723"/>
    </source>
</evidence>
<gene>
    <name evidence="9" type="primary">tfb</name>
    <name evidence="12" type="ORF">ACFQRB_04340</name>
</gene>
<feature type="binding site" evidence="9">
    <location>
        <position position="27"/>
    </location>
    <ligand>
        <name>Zn(2+)</name>
        <dbReference type="ChEBI" id="CHEBI:29105"/>
    </ligand>
</feature>
<comment type="similarity">
    <text evidence="1 9">Belongs to the TFIIB family.</text>
</comment>